<gene>
    <name evidence="21" type="primary">glnA</name>
    <name evidence="21" type="ORF">OSSY52_01200</name>
</gene>
<dbReference type="Gene3D" id="3.30.590.10">
    <property type="entry name" value="Glutamine synthetase/guanido kinase, catalytic domain"/>
    <property type="match status" value="1"/>
</dbReference>
<evidence type="ECO:0000256" key="9">
    <source>
        <dbReference type="ARBA" id="ARBA00022840"/>
    </source>
</evidence>
<evidence type="ECO:0000259" key="19">
    <source>
        <dbReference type="PROSITE" id="PS51986"/>
    </source>
</evidence>
<evidence type="ECO:0000256" key="4">
    <source>
        <dbReference type="ARBA" id="ARBA00021364"/>
    </source>
</evidence>
<feature type="binding site" evidence="12">
    <location>
        <position position="294"/>
    </location>
    <ligand>
        <name>L-glutamate</name>
        <dbReference type="ChEBI" id="CHEBI:29985"/>
    </ligand>
</feature>
<evidence type="ECO:0000256" key="6">
    <source>
        <dbReference type="ARBA" id="ARBA00022598"/>
    </source>
</evidence>
<feature type="binding site" evidence="13">
    <location>
        <begin position="195"/>
        <end position="197"/>
    </location>
    <ligand>
        <name>ATP</name>
        <dbReference type="ChEBI" id="CHEBI:30616"/>
    </ligand>
</feature>
<name>A0A7G1G9H8_9BACT</name>
<evidence type="ECO:0000256" key="11">
    <source>
        <dbReference type="ARBA" id="ARBA00049436"/>
    </source>
</evidence>
<feature type="binding site" evidence="13">
    <location>
        <position position="312"/>
    </location>
    <ligand>
        <name>ATP</name>
        <dbReference type="ChEBI" id="CHEBI:30616"/>
    </ligand>
</feature>
<dbReference type="Proteomes" id="UP000516361">
    <property type="component" value="Chromosome"/>
</dbReference>
<keyword evidence="9 13" id="KW-0067">ATP-binding</keyword>
<evidence type="ECO:0000313" key="22">
    <source>
        <dbReference type="Proteomes" id="UP000516361"/>
    </source>
</evidence>
<dbReference type="InterPro" id="IPR004809">
    <property type="entry name" value="Gln_synth_I"/>
</dbReference>
<evidence type="ECO:0000256" key="2">
    <source>
        <dbReference type="ARBA" id="ARBA00009897"/>
    </source>
</evidence>
<feature type="binding site" evidence="13">
    <location>
        <position position="180"/>
    </location>
    <ligand>
        <name>ATP</name>
        <dbReference type="ChEBI" id="CHEBI:30616"/>
    </ligand>
</feature>
<keyword evidence="6 18" id="KW-0436">Ligase</keyword>
<feature type="binding site" evidence="14">
    <location>
        <position position="192"/>
    </location>
    <ligand>
        <name>Mg(2+)</name>
        <dbReference type="ChEBI" id="CHEBI:18420"/>
        <label>1</label>
    </ligand>
</feature>
<dbReference type="InterPro" id="IPR036651">
    <property type="entry name" value="Gln_synt_N_sf"/>
</dbReference>
<dbReference type="InterPro" id="IPR008147">
    <property type="entry name" value="Gln_synt_N"/>
</dbReference>
<dbReference type="FunFam" id="3.10.20.70:FF:000005">
    <property type="entry name" value="Glutamine synthetase"/>
    <property type="match status" value="1"/>
</dbReference>
<dbReference type="GO" id="GO:0006542">
    <property type="term" value="P:glutamine biosynthetic process"/>
    <property type="evidence" value="ECO:0007669"/>
    <property type="project" value="InterPro"/>
</dbReference>
<reference evidence="21 22" key="1">
    <citation type="submission" date="2018-06" db="EMBL/GenBank/DDBJ databases">
        <title>Genome sequencing of Oceanotoga sp. sy52.</title>
        <authorList>
            <person name="Mori K."/>
        </authorList>
    </citation>
    <scope>NUCLEOTIDE SEQUENCE [LARGE SCALE GENOMIC DNA]</scope>
    <source>
        <strain evidence="22">sy52</strain>
    </source>
</reference>
<dbReference type="SUPFAM" id="SSF55931">
    <property type="entry name" value="Glutamine synthetase/guanido kinase"/>
    <property type="match status" value="1"/>
</dbReference>
<evidence type="ECO:0000256" key="18">
    <source>
        <dbReference type="RuleBase" id="RU004356"/>
    </source>
</evidence>
<proteinExistence type="inferred from homology"/>
<evidence type="ECO:0000256" key="5">
    <source>
        <dbReference type="ARBA" id="ARBA00022490"/>
    </source>
</evidence>
<dbReference type="PROSITE" id="PS00180">
    <property type="entry name" value="GLNA_1"/>
    <property type="match status" value="1"/>
</dbReference>
<evidence type="ECO:0000313" key="21">
    <source>
        <dbReference type="EMBL" id="BBE29979.1"/>
    </source>
</evidence>
<comment type="subcellular location">
    <subcellularLocation>
        <location evidence="1">Cytoplasm</location>
    </subcellularLocation>
</comment>
<feature type="domain" description="GS beta-grasp" evidence="19">
    <location>
        <begin position="13"/>
        <end position="98"/>
    </location>
</feature>
<keyword evidence="5" id="KW-0963">Cytoplasm</keyword>
<dbReference type="PANTHER" id="PTHR43407:SF1">
    <property type="entry name" value="LENGSIN"/>
    <property type="match status" value="1"/>
</dbReference>
<dbReference type="Gene3D" id="3.10.20.70">
    <property type="entry name" value="Glutamine synthetase, N-terminal domain"/>
    <property type="match status" value="1"/>
</dbReference>
<feature type="binding site" evidence="14">
    <location>
        <position position="128"/>
    </location>
    <ligand>
        <name>Mg(2+)</name>
        <dbReference type="ChEBI" id="CHEBI:18420"/>
        <label>1</label>
    </ligand>
</feature>
<feature type="binding site" evidence="14">
    <location>
        <position position="329"/>
    </location>
    <ligand>
        <name>Mg(2+)</name>
        <dbReference type="ChEBI" id="CHEBI:18420"/>
        <label>1</label>
    </ligand>
</feature>
<evidence type="ECO:0000256" key="8">
    <source>
        <dbReference type="ARBA" id="ARBA00022741"/>
    </source>
</evidence>
<dbReference type="InterPro" id="IPR014746">
    <property type="entry name" value="Gln_synth/guanido_kin_cat_dom"/>
</dbReference>
<dbReference type="InterPro" id="IPR027302">
    <property type="entry name" value="Gln_synth_N_conserv_site"/>
</dbReference>
<dbReference type="PROSITE" id="PS00181">
    <property type="entry name" value="GLNA_ATP"/>
    <property type="match status" value="1"/>
</dbReference>
<evidence type="ECO:0000256" key="13">
    <source>
        <dbReference type="PIRSR" id="PIRSR604809-2"/>
    </source>
</evidence>
<feature type="binding site" evidence="12">
    <location>
        <position position="300"/>
    </location>
    <ligand>
        <name>L-glutamate</name>
        <dbReference type="ChEBI" id="CHEBI:29985"/>
    </ligand>
</feature>
<comment type="similarity">
    <text evidence="2 16 17">Belongs to the glutamine synthetase family.</text>
</comment>
<dbReference type="GO" id="GO:0005737">
    <property type="term" value="C:cytoplasm"/>
    <property type="evidence" value="ECO:0007669"/>
    <property type="project" value="UniProtKB-SubCell"/>
</dbReference>
<dbReference type="SMART" id="SM01230">
    <property type="entry name" value="Gln-synt_C"/>
    <property type="match status" value="1"/>
</dbReference>
<dbReference type="PROSITE" id="PS51986">
    <property type="entry name" value="GS_BETA_GRASP"/>
    <property type="match status" value="1"/>
</dbReference>
<keyword evidence="7 14" id="KW-0479">Metal-binding</keyword>
<keyword evidence="15" id="KW-0597">Phosphoprotein</keyword>
<dbReference type="KEGG" id="ocy:OSSY52_01200"/>
<evidence type="ECO:0000256" key="17">
    <source>
        <dbReference type="RuleBase" id="RU000384"/>
    </source>
</evidence>
<feature type="binding site" evidence="14">
    <location>
        <position position="185"/>
    </location>
    <ligand>
        <name>Mg(2+)</name>
        <dbReference type="ChEBI" id="CHEBI:18420"/>
        <label>1</label>
    </ligand>
</feature>
<keyword evidence="22" id="KW-1185">Reference proteome</keyword>
<dbReference type="PROSITE" id="PS51987">
    <property type="entry name" value="GS_CATALYTIC"/>
    <property type="match status" value="1"/>
</dbReference>
<dbReference type="InterPro" id="IPR008146">
    <property type="entry name" value="Gln_synth_cat_dom"/>
</dbReference>
<dbReference type="GO" id="GO:0016020">
    <property type="term" value="C:membrane"/>
    <property type="evidence" value="ECO:0007669"/>
    <property type="project" value="TreeGrafter"/>
</dbReference>
<feature type="domain" description="GS catalytic" evidence="20">
    <location>
        <begin position="105"/>
        <end position="440"/>
    </location>
</feature>
<evidence type="ECO:0000256" key="14">
    <source>
        <dbReference type="PIRSR" id="PIRSR604809-3"/>
    </source>
</evidence>
<dbReference type="InParanoid" id="A0A7G1G9H8"/>
<feature type="binding site" evidence="14">
    <location>
        <position position="130"/>
    </location>
    <ligand>
        <name>Mg(2+)</name>
        <dbReference type="ChEBI" id="CHEBI:18420"/>
        <label>1</label>
    </ligand>
</feature>
<dbReference type="RefSeq" id="WP_190615119.1">
    <property type="nucleotide sequence ID" value="NZ_AP018712.1"/>
</dbReference>
<evidence type="ECO:0000256" key="16">
    <source>
        <dbReference type="PROSITE-ProRule" id="PRU01330"/>
    </source>
</evidence>
<dbReference type="GO" id="GO:0005524">
    <property type="term" value="F:ATP binding"/>
    <property type="evidence" value="ECO:0007669"/>
    <property type="project" value="UniProtKB-KW"/>
</dbReference>
<dbReference type="InterPro" id="IPR027303">
    <property type="entry name" value="Gln_synth_gly_rich_site"/>
</dbReference>
<dbReference type="Pfam" id="PF03951">
    <property type="entry name" value="Gln-synt_N"/>
    <property type="match status" value="1"/>
</dbReference>
<dbReference type="GO" id="GO:0004356">
    <property type="term" value="F:glutamine synthetase activity"/>
    <property type="evidence" value="ECO:0007669"/>
    <property type="project" value="UniProtKB-EC"/>
</dbReference>
<dbReference type="FunFam" id="3.30.590.10:FF:000003">
    <property type="entry name" value="Glutamine synthetase 2"/>
    <property type="match status" value="1"/>
</dbReference>
<evidence type="ECO:0000256" key="7">
    <source>
        <dbReference type="ARBA" id="ARBA00022723"/>
    </source>
</evidence>
<feature type="binding site" evidence="12">
    <location>
        <begin position="236"/>
        <end position="237"/>
    </location>
    <ligand>
        <name>L-glutamate</name>
        <dbReference type="ChEBI" id="CHEBI:29985"/>
    </ligand>
</feature>
<dbReference type="AlphaFoldDB" id="A0A7G1G9H8"/>
<keyword evidence="8 13" id="KW-0547">Nucleotide-binding</keyword>
<keyword evidence="10 14" id="KW-0460">Magnesium</keyword>
<sequence>MTREEILKKIVEEKIKFIRLQITDINGMLKNVEIPADEIERALDGKVMFDGSSIEGMARIDESDMYLIPDLSTFTILPWTLENGKVGRFVCDVYKPDGKPYEGDPRSVLKRIVKKLRDEEYIGYAGPEPEFFILPRDEKGNPKLELMDKGGYFDLLPIGHGEETRKMIVEALEEMGLNVEASHHEVAPSQHEIDFTYDKILETADNIQTFKLVVKTISLLRGMHATFMPKPFFGINGSGMHCNMSLFKNDENIFYDKNKKYELSQELQYFIGGIFEHINSITAIANPTINSYKRLVPGYEAPINVAWAASNRTALIRVPASRGKGTRIELRSPDPTANPYLLFSVIFASGLKGVKEKILPPEPVVENIYKMKEDKKMELGIKKLPSSLKESLECLKNDEFIKDVLGEHIFKKFIEIKEKECRLFDAAVTDWETNKYLGIL</sequence>
<evidence type="ECO:0000256" key="15">
    <source>
        <dbReference type="PIRSR" id="PIRSR604809-50"/>
    </source>
</evidence>
<evidence type="ECO:0000259" key="20">
    <source>
        <dbReference type="PROSITE" id="PS51987"/>
    </source>
</evidence>
<dbReference type="EMBL" id="AP018712">
    <property type="protein sequence ID" value="BBE29979.1"/>
    <property type="molecule type" value="Genomic_DNA"/>
</dbReference>
<evidence type="ECO:0000256" key="12">
    <source>
        <dbReference type="PIRSR" id="PIRSR604809-1"/>
    </source>
</evidence>
<dbReference type="NCBIfam" id="TIGR00653">
    <property type="entry name" value="GlnA"/>
    <property type="match status" value="1"/>
</dbReference>
<feature type="binding site" evidence="13">
    <location>
        <position position="324"/>
    </location>
    <ligand>
        <name>ATP</name>
        <dbReference type="ChEBI" id="CHEBI:30616"/>
    </ligand>
</feature>
<dbReference type="FunCoup" id="A0A7G1G9H8">
    <property type="interactions" value="335"/>
</dbReference>
<dbReference type="Pfam" id="PF00120">
    <property type="entry name" value="Gln-synt_C"/>
    <property type="match status" value="1"/>
</dbReference>
<organism evidence="21 22">
    <name type="scientific">Tepiditoga spiralis</name>
    <dbReference type="NCBI Taxonomy" id="2108365"/>
    <lineage>
        <taxon>Bacteria</taxon>
        <taxon>Thermotogati</taxon>
        <taxon>Thermotogota</taxon>
        <taxon>Thermotogae</taxon>
        <taxon>Petrotogales</taxon>
        <taxon>Petrotogaceae</taxon>
        <taxon>Tepiditoga</taxon>
    </lineage>
</organism>
<evidence type="ECO:0000256" key="1">
    <source>
        <dbReference type="ARBA" id="ARBA00004496"/>
    </source>
</evidence>
<feature type="binding site" evidence="14">
    <location>
        <position position="241"/>
    </location>
    <ligand>
        <name>Mg(2+)</name>
        <dbReference type="ChEBI" id="CHEBI:18420"/>
        <label>1</label>
    </ligand>
</feature>
<comment type="cofactor">
    <cofactor evidence="14">
        <name>Mg(2+)</name>
        <dbReference type="ChEBI" id="CHEBI:18420"/>
    </cofactor>
    <text evidence="14">Binds 2 Mg(2+) ions per subunit.</text>
</comment>
<evidence type="ECO:0000256" key="10">
    <source>
        <dbReference type="ARBA" id="ARBA00022842"/>
    </source>
</evidence>
<feature type="modified residue" description="O-AMP-tyrosine" evidence="15">
    <location>
        <position position="369"/>
    </location>
</feature>
<accession>A0A7G1G9H8</accession>
<dbReference type="EC" id="6.3.1.2" evidence="3 18"/>
<protein>
    <recommendedName>
        <fullName evidence="4 18">Glutamine synthetase</fullName>
        <ecNumber evidence="3 18">6.3.1.2</ecNumber>
    </recommendedName>
</protein>
<feature type="binding site" evidence="12">
    <location>
        <position position="331"/>
    </location>
    <ligand>
        <name>L-glutamate</name>
        <dbReference type="ChEBI" id="CHEBI:29985"/>
    </ligand>
</feature>
<dbReference type="PANTHER" id="PTHR43407">
    <property type="entry name" value="GLUTAMINE SYNTHETASE"/>
    <property type="match status" value="1"/>
</dbReference>
<comment type="catalytic activity">
    <reaction evidence="11 18">
        <text>L-glutamate + NH4(+) + ATP = L-glutamine + ADP + phosphate + H(+)</text>
        <dbReference type="Rhea" id="RHEA:16169"/>
        <dbReference type="ChEBI" id="CHEBI:15378"/>
        <dbReference type="ChEBI" id="CHEBI:28938"/>
        <dbReference type="ChEBI" id="CHEBI:29985"/>
        <dbReference type="ChEBI" id="CHEBI:30616"/>
        <dbReference type="ChEBI" id="CHEBI:43474"/>
        <dbReference type="ChEBI" id="CHEBI:58359"/>
        <dbReference type="ChEBI" id="CHEBI:456216"/>
        <dbReference type="EC" id="6.3.1.2"/>
    </reaction>
</comment>
<dbReference type="SUPFAM" id="SSF54368">
    <property type="entry name" value="Glutamine synthetase, N-terminal domain"/>
    <property type="match status" value="1"/>
</dbReference>
<evidence type="ECO:0000256" key="3">
    <source>
        <dbReference type="ARBA" id="ARBA00012937"/>
    </source>
</evidence>
<dbReference type="GO" id="GO:0046872">
    <property type="term" value="F:metal ion binding"/>
    <property type="evidence" value="ECO:0007669"/>
    <property type="project" value="UniProtKB-KW"/>
</dbReference>
<feature type="binding site" evidence="12">
    <location>
        <position position="312"/>
    </location>
    <ligand>
        <name>L-glutamate</name>
        <dbReference type="ChEBI" id="CHEBI:29985"/>
    </ligand>
</feature>